<dbReference type="InterPro" id="IPR006054">
    <property type="entry name" value="DnaQ"/>
</dbReference>
<dbReference type="Pfam" id="PF00929">
    <property type="entry name" value="RNase_T"/>
    <property type="match status" value="1"/>
</dbReference>
<feature type="domain" description="Exonuclease" evidence="1">
    <location>
        <begin position="4"/>
        <end position="169"/>
    </location>
</feature>
<dbReference type="NCBIfam" id="TIGR00573">
    <property type="entry name" value="dnaq"/>
    <property type="match status" value="1"/>
</dbReference>
<dbReference type="SMART" id="SM00479">
    <property type="entry name" value="EXOIII"/>
    <property type="match status" value="1"/>
</dbReference>
<keyword evidence="3" id="KW-1185">Reference proteome</keyword>
<evidence type="ECO:0000259" key="1">
    <source>
        <dbReference type="SMART" id="SM00479"/>
    </source>
</evidence>
<dbReference type="InterPro" id="IPR012337">
    <property type="entry name" value="RNaseH-like_sf"/>
</dbReference>
<keyword evidence="2" id="KW-0269">Exonuclease</keyword>
<dbReference type="SUPFAM" id="SSF53098">
    <property type="entry name" value="Ribonuclease H-like"/>
    <property type="match status" value="1"/>
</dbReference>
<accession>A0ABR7ID49</accession>
<dbReference type="Gene3D" id="3.30.420.10">
    <property type="entry name" value="Ribonuclease H-like superfamily/Ribonuclease H"/>
    <property type="match status" value="1"/>
</dbReference>
<dbReference type="Proteomes" id="UP000621540">
    <property type="component" value="Unassembled WGS sequence"/>
</dbReference>
<dbReference type="GO" id="GO:0004527">
    <property type="term" value="F:exonuclease activity"/>
    <property type="evidence" value="ECO:0007669"/>
    <property type="project" value="UniProtKB-KW"/>
</dbReference>
<evidence type="ECO:0000313" key="3">
    <source>
        <dbReference type="Proteomes" id="UP000621540"/>
    </source>
</evidence>
<protein>
    <submittedName>
        <fullName evidence="2">3'-5' exonuclease</fullName>
    </submittedName>
</protein>
<gene>
    <name evidence="2" type="ORF">H8Z76_12380</name>
</gene>
<proteinExistence type="predicted"/>
<keyword evidence="2" id="KW-0378">Hydrolase</keyword>
<comment type="caution">
    <text evidence="2">The sequence shown here is derived from an EMBL/GenBank/DDBJ whole genome shotgun (WGS) entry which is preliminary data.</text>
</comment>
<name>A0ABR7ID49_9FIRM</name>
<dbReference type="RefSeq" id="WP_022514429.1">
    <property type="nucleotide sequence ID" value="NZ_JACOQH010000011.1"/>
</dbReference>
<dbReference type="CDD" id="cd06127">
    <property type="entry name" value="DEDDh"/>
    <property type="match status" value="1"/>
</dbReference>
<organism evidence="2 3">
    <name type="scientific">Roseburia yibonii</name>
    <dbReference type="NCBI Taxonomy" id="2763063"/>
    <lineage>
        <taxon>Bacteria</taxon>
        <taxon>Bacillati</taxon>
        <taxon>Bacillota</taxon>
        <taxon>Clostridia</taxon>
        <taxon>Lachnospirales</taxon>
        <taxon>Lachnospiraceae</taxon>
        <taxon>Roseburia</taxon>
    </lineage>
</organism>
<dbReference type="EMBL" id="JACOQH010000011">
    <property type="protein sequence ID" value="MBC5754792.1"/>
    <property type="molecule type" value="Genomic_DNA"/>
</dbReference>
<dbReference type="InterPro" id="IPR036397">
    <property type="entry name" value="RNaseH_sf"/>
</dbReference>
<dbReference type="PANTHER" id="PTHR30231">
    <property type="entry name" value="DNA POLYMERASE III SUBUNIT EPSILON"/>
    <property type="match status" value="1"/>
</dbReference>
<evidence type="ECO:0000313" key="2">
    <source>
        <dbReference type="EMBL" id="MBC5754792.1"/>
    </source>
</evidence>
<reference evidence="2 3" key="1">
    <citation type="submission" date="2020-08" db="EMBL/GenBank/DDBJ databases">
        <title>Genome public.</title>
        <authorList>
            <person name="Liu C."/>
            <person name="Sun Q."/>
        </authorList>
    </citation>
    <scope>NUCLEOTIDE SEQUENCE [LARGE SCALE GENOMIC DNA]</scope>
    <source>
        <strain evidence="2 3">BX0805</strain>
    </source>
</reference>
<sequence length="236" mass="27039">MLERYVVVDLEMTGLNPRRDRILEIGAARVEHGEVTAQYETFVNPGVGIPEKVRELTGINDEMVKDAPRISEILPDFIAFCADDIFVGHNVIFDYSFLKQAAINEKLSFERQAVDTLKLARKFLPELEHRSLEYLCGYYGIDRTNGHRALFDALATKEVLERLIGAYGAEHERAFEPKPLVYKAKRQTPATPVQKTHLKELFDYHKISIDLDFDTLTRSEASRLTDRILAQYGKIH</sequence>
<keyword evidence="2" id="KW-0540">Nuclease</keyword>
<dbReference type="PANTHER" id="PTHR30231:SF41">
    <property type="entry name" value="DNA POLYMERASE III SUBUNIT EPSILON"/>
    <property type="match status" value="1"/>
</dbReference>
<dbReference type="InterPro" id="IPR013520">
    <property type="entry name" value="Ribonucl_H"/>
</dbReference>